<evidence type="ECO:0000313" key="3">
    <source>
        <dbReference type="EMBL" id="MFD2547374.1"/>
    </source>
</evidence>
<feature type="domain" description="Glycosyl transferase family 1" evidence="1">
    <location>
        <begin position="163"/>
        <end position="353"/>
    </location>
</feature>
<keyword evidence="4" id="KW-1185">Reference proteome</keyword>
<dbReference type="RefSeq" id="WP_380902066.1">
    <property type="nucleotide sequence ID" value="NZ_JBHUEG010000007.1"/>
</dbReference>
<keyword evidence="3" id="KW-0328">Glycosyltransferase</keyword>
<feature type="domain" description="Glycosyltransferase subfamily 4-like N-terminal" evidence="2">
    <location>
        <begin position="34"/>
        <end position="151"/>
    </location>
</feature>
<dbReference type="Pfam" id="PF00534">
    <property type="entry name" value="Glycos_transf_1"/>
    <property type="match status" value="1"/>
</dbReference>
<dbReference type="PANTHER" id="PTHR12526">
    <property type="entry name" value="GLYCOSYLTRANSFERASE"/>
    <property type="match status" value="1"/>
</dbReference>
<organism evidence="3 4">
    <name type="scientific">Sphingobacterium suaedae</name>
    <dbReference type="NCBI Taxonomy" id="1686402"/>
    <lineage>
        <taxon>Bacteria</taxon>
        <taxon>Pseudomonadati</taxon>
        <taxon>Bacteroidota</taxon>
        <taxon>Sphingobacteriia</taxon>
        <taxon>Sphingobacteriales</taxon>
        <taxon>Sphingobacteriaceae</taxon>
        <taxon>Sphingobacterium</taxon>
    </lineage>
</organism>
<dbReference type="Gene3D" id="3.40.50.2000">
    <property type="entry name" value="Glycogen Phosphorylase B"/>
    <property type="match status" value="2"/>
</dbReference>
<keyword evidence="3" id="KW-0808">Transferase</keyword>
<evidence type="ECO:0000313" key="4">
    <source>
        <dbReference type="Proteomes" id="UP001597545"/>
    </source>
</evidence>
<dbReference type="InterPro" id="IPR001296">
    <property type="entry name" value="Glyco_trans_1"/>
</dbReference>
<name>A0ABW5KGM5_9SPHI</name>
<proteinExistence type="predicted"/>
<dbReference type="GO" id="GO:0016757">
    <property type="term" value="F:glycosyltransferase activity"/>
    <property type="evidence" value="ECO:0007669"/>
    <property type="project" value="UniProtKB-KW"/>
</dbReference>
<accession>A0ABW5KGM5</accession>
<gene>
    <name evidence="3" type="ORF">ACFSR5_06905</name>
</gene>
<dbReference type="Proteomes" id="UP001597545">
    <property type="component" value="Unassembled WGS sequence"/>
</dbReference>
<dbReference type="EMBL" id="JBHULR010000003">
    <property type="protein sequence ID" value="MFD2547374.1"/>
    <property type="molecule type" value="Genomic_DNA"/>
</dbReference>
<dbReference type="SUPFAM" id="SSF53756">
    <property type="entry name" value="UDP-Glycosyltransferase/glycogen phosphorylase"/>
    <property type="match status" value="1"/>
</dbReference>
<protein>
    <submittedName>
        <fullName evidence="3">Glycosyltransferase family 4 protein</fullName>
        <ecNumber evidence="3">2.4.-.-</ecNumber>
    </submittedName>
</protein>
<dbReference type="Pfam" id="PF13439">
    <property type="entry name" value="Glyco_transf_4"/>
    <property type="match status" value="1"/>
</dbReference>
<reference evidence="4" key="1">
    <citation type="journal article" date="2019" name="Int. J. Syst. Evol. Microbiol.">
        <title>The Global Catalogue of Microorganisms (GCM) 10K type strain sequencing project: providing services to taxonomists for standard genome sequencing and annotation.</title>
        <authorList>
            <consortium name="The Broad Institute Genomics Platform"/>
            <consortium name="The Broad Institute Genome Sequencing Center for Infectious Disease"/>
            <person name="Wu L."/>
            <person name="Ma J."/>
        </authorList>
    </citation>
    <scope>NUCLEOTIDE SEQUENCE [LARGE SCALE GENOMIC DNA]</scope>
    <source>
        <strain evidence="4">KCTC 42662</strain>
    </source>
</reference>
<comment type="caution">
    <text evidence="3">The sequence shown here is derived from an EMBL/GenBank/DDBJ whole genome shotgun (WGS) entry which is preliminary data.</text>
</comment>
<dbReference type="EC" id="2.4.-.-" evidence="3"/>
<evidence type="ECO:0000259" key="1">
    <source>
        <dbReference type="Pfam" id="PF00534"/>
    </source>
</evidence>
<evidence type="ECO:0000259" key="2">
    <source>
        <dbReference type="Pfam" id="PF13439"/>
    </source>
</evidence>
<dbReference type="InterPro" id="IPR028098">
    <property type="entry name" value="Glyco_trans_4-like_N"/>
</dbReference>
<sequence length="388" mass="44373">MEILFVSHKYPPATGGMEKQSHELINGMLAHATVHKIVYTGEESYYRFFRRLNDRILKKIHSHPNISVVHFNDGLIASMSLWHTGYNHLTRIVTVHGLDVVFPSKIYQRFILPRFNRYDHIIAVSHATADAIIHRGVTAHKVSVIANGIDHHLSTLPTAENWDTIRQKYGLPIDKKILVALGRPVKRKGFSWFIREVLPLLPEDIFLVLAGPFEMAASKREKWLEKLPRRWRNLYMLFMGYPSDQPELRRLLFHPAFTNRTKHVGKLPLADLKVLLCHADAFVMPNIQVEGDMEGFGLVCLEAASCGTIVLAANLEGINDAILHGKNGIQVQHHDAEAWRKTVVETLTDKSHAECRNVFRAFTLQHFSWEKMVRDYAVLFRKLSGNAD</sequence>
<dbReference type="CDD" id="cd03801">
    <property type="entry name" value="GT4_PimA-like"/>
    <property type="match status" value="1"/>
</dbReference>